<reference evidence="3 4" key="1">
    <citation type="submission" date="2021-03" db="EMBL/GenBank/DDBJ databases">
        <title>Sequencing the genomes of 1000 actinobacteria strains.</title>
        <authorList>
            <person name="Klenk H.-P."/>
        </authorList>
    </citation>
    <scope>NUCLEOTIDE SEQUENCE [LARGE SCALE GENOMIC DNA]</scope>
    <source>
        <strain evidence="3 4">DSM 45510</strain>
    </source>
</reference>
<evidence type="ECO:0000313" key="3">
    <source>
        <dbReference type="EMBL" id="MBP2179850.1"/>
    </source>
</evidence>
<dbReference type="Pfam" id="PF20615">
    <property type="entry name" value="DUF6802"/>
    <property type="match status" value="1"/>
</dbReference>
<sequence>MWVDESGGTDTTDTSAAADEMTVTVDGEEYTADVNFDMNEDGVNDTATIETEDGGVQAFVDTDADGDADEFIELDAQGEVVSHAAYDEASGDWIDVGSGGTTGDDTDPGTQTGSEGGITADLPEGEVEVGPATVDTDNDGVNDTAVVEDSSGNTIGFTDVDGDGEADLAVVIDPSGESTVYEHTGDGEWTESTTSGAVGAVGTPSAGDDAWGVSGSQPVEGVAKIDSVTGQWISPN</sequence>
<gene>
    <name evidence="3" type="ORF">JOM49_001376</name>
</gene>
<protein>
    <recommendedName>
        <fullName evidence="2">DUF6802 domain-containing protein</fullName>
    </recommendedName>
</protein>
<comment type="caution">
    <text evidence="3">The sequence shown here is derived from an EMBL/GenBank/DDBJ whole genome shotgun (WGS) entry which is preliminary data.</text>
</comment>
<dbReference type="InterPro" id="IPR046543">
    <property type="entry name" value="DUF6802"/>
</dbReference>
<dbReference type="RefSeq" id="WP_209663513.1">
    <property type="nucleotide sequence ID" value="NZ_JAGGMS010000001.1"/>
</dbReference>
<accession>A0ABS4PKA5</accession>
<evidence type="ECO:0000256" key="1">
    <source>
        <dbReference type="SAM" id="MobiDB-lite"/>
    </source>
</evidence>
<feature type="domain" description="DUF6802" evidence="2">
    <location>
        <begin position="125"/>
        <end position="190"/>
    </location>
</feature>
<name>A0ABS4PKA5_9PSEU</name>
<dbReference type="EMBL" id="JAGGMS010000001">
    <property type="protein sequence ID" value="MBP2179850.1"/>
    <property type="molecule type" value="Genomic_DNA"/>
</dbReference>
<evidence type="ECO:0000313" key="4">
    <source>
        <dbReference type="Proteomes" id="UP000741013"/>
    </source>
</evidence>
<keyword evidence="4" id="KW-1185">Reference proteome</keyword>
<feature type="region of interest" description="Disordered" evidence="1">
    <location>
        <begin position="91"/>
        <end position="123"/>
    </location>
</feature>
<dbReference type="InterPro" id="IPR028994">
    <property type="entry name" value="Integrin_alpha_N"/>
</dbReference>
<proteinExistence type="predicted"/>
<organism evidence="3 4">
    <name type="scientific">Amycolatopsis magusensis</name>
    <dbReference type="NCBI Taxonomy" id="882444"/>
    <lineage>
        <taxon>Bacteria</taxon>
        <taxon>Bacillati</taxon>
        <taxon>Actinomycetota</taxon>
        <taxon>Actinomycetes</taxon>
        <taxon>Pseudonocardiales</taxon>
        <taxon>Pseudonocardiaceae</taxon>
        <taxon>Amycolatopsis</taxon>
    </lineage>
</organism>
<dbReference type="Proteomes" id="UP000741013">
    <property type="component" value="Unassembled WGS sequence"/>
</dbReference>
<evidence type="ECO:0000259" key="2">
    <source>
        <dbReference type="Pfam" id="PF20615"/>
    </source>
</evidence>
<dbReference type="SUPFAM" id="SSF69318">
    <property type="entry name" value="Integrin alpha N-terminal domain"/>
    <property type="match status" value="1"/>
</dbReference>